<evidence type="ECO:0000256" key="1">
    <source>
        <dbReference type="SAM" id="SignalP"/>
    </source>
</evidence>
<name>A0A4R2H0Z8_9HYPH</name>
<evidence type="ECO:0000313" key="3">
    <source>
        <dbReference type="Proteomes" id="UP000294881"/>
    </source>
</evidence>
<dbReference type="AlphaFoldDB" id="A0A4R2H0Z8"/>
<feature type="signal peptide" evidence="1">
    <location>
        <begin position="1"/>
        <end position="26"/>
    </location>
</feature>
<dbReference type="RefSeq" id="WP_132002492.1">
    <property type="nucleotide sequence ID" value="NZ_JBHUNN010000002.1"/>
</dbReference>
<dbReference type="EMBL" id="SLWL01000001">
    <property type="protein sequence ID" value="TCO16283.1"/>
    <property type="molecule type" value="Genomic_DNA"/>
</dbReference>
<organism evidence="2 3">
    <name type="scientific">Camelimonas lactis</name>
    <dbReference type="NCBI Taxonomy" id="659006"/>
    <lineage>
        <taxon>Bacteria</taxon>
        <taxon>Pseudomonadati</taxon>
        <taxon>Pseudomonadota</taxon>
        <taxon>Alphaproteobacteria</taxon>
        <taxon>Hyphomicrobiales</taxon>
        <taxon>Chelatococcaceae</taxon>
        <taxon>Camelimonas</taxon>
    </lineage>
</organism>
<evidence type="ECO:0008006" key="4">
    <source>
        <dbReference type="Google" id="ProtNLM"/>
    </source>
</evidence>
<keyword evidence="3" id="KW-1185">Reference proteome</keyword>
<evidence type="ECO:0000313" key="2">
    <source>
        <dbReference type="EMBL" id="TCO16283.1"/>
    </source>
</evidence>
<reference evidence="2 3" key="1">
    <citation type="submission" date="2019-03" db="EMBL/GenBank/DDBJ databases">
        <title>Genomic Encyclopedia of Type Strains, Phase IV (KMG-IV): sequencing the most valuable type-strain genomes for metagenomic binning, comparative biology and taxonomic classification.</title>
        <authorList>
            <person name="Goeker M."/>
        </authorList>
    </citation>
    <scope>NUCLEOTIDE SEQUENCE [LARGE SCALE GENOMIC DNA]</scope>
    <source>
        <strain evidence="2 3">DSM 22958</strain>
    </source>
</reference>
<protein>
    <recommendedName>
        <fullName evidence="4">Lipoprotein</fullName>
    </recommendedName>
</protein>
<accession>A0A4R2H0Z8</accession>
<dbReference type="Proteomes" id="UP000294881">
    <property type="component" value="Unassembled WGS sequence"/>
</dbReference>
<comment type="caution">
    <text evidence="2">The sequence shown here is derived from an EMBL/GenBank/DDBJ whole genome shotgun (WGS) entry which is preliminary data.</text>
</comment>
<dbReference type="PROSITE" id="PS51257">
    <property type="entry name" value="PROKAR_LIPOPROTEIN"/>
    <property type="match status" value="1"/>
</dbReference>
<keyword evidence="1" id="KW-0732">Signal</keyword>
<feature type="chain" id="PRO_5020377292" description="Lipoprotein" evidence="1">
    <location>
        <begin position="27"/>
        <end position="69"/>
    </location>
</feature>
<proteinExistence type="predicted"/>
<sequence>MKKLMRATMVVLTMGCVAAPWTSAQACMIRGGSNIECIEACYKVRNFWEQMLCSLGAAPAPRPDPEAMR</sequence>
<gene>
    <name evidence="2" type="ORF">EV666_101538</name>
</gene>